<keyword evidence="3" id="KW-0929">Antimicrobial</keyword>
<dbReference type="AlphaFoldDB" id="A0AAN7VC69"/>
<feature type="signal peptide" evidence="8">
    <location>
        <begin position="1"/>
        <end position="21"/>
    </location>
</feature>
<feature type="disulfide bond" evidence="7">
    <location>
        <begin position="86"/>
        <end position="92"/>
    </location>
</feature>
<dbReference type="GO" id="GO:0031640">
    <property type="term" value="P:killing of cells of another organism"/>
    <property type="evidence" value="ECO:0007669"/>
    <property type="project" value="UniProtKB-KW"/>
</dbReference>
<evidence type="ECO:0000256" key="7">
    <source>
        <dbReference type="PIRSR" id="PIRSR608597-3"/>
    </source>
</evidence>
<evidence type="ECO:0000256" key="8">
    <source>
        <dbReference type="SAM" id="SignalP"/>
    </source>
</evidence>
<reference evidence="9 10" key="1">
    <citation type="journal article" date="2024" name="Insects">
        <title>An Improved Chromosome-Level Genome Assembly of the Firefly Pyrocoelia pectoralis.</title>
        <authorList>
            <person name="Fu X."/>
            <person name="Meyer-Rochow V.B."/>
            <person name="Ballantyne L."/>
            <person name="Zhu X."/>
        </authorList>
    </citation>
    <scope>NUCLEOTIDE SEQUENCE [LARGE SCALE GENOMIC DNA]</scope>
    <source>
        <strain evidence="9">XCY_ONT2</strain>
    </source>
</reference>
<dbReference type="InterPro" id="IPR008597">
    <property type="entry name" value="Invert_lysozyme"/>
</dbReference>
<proteinExistence type="predicted"/>
<dbReference type="EMBL" id="JAVRBK010000003">
    <property type="protein sequence ID" value="KAK5645895.1"/>
    <property type="molecule type" value="Genomic_DNA"/>
</dbReference>
<keyword evidence="8" id="KW-0732">Signal</keyword>
<protein>
    <recommendedName>
        <fullName evidence="2">lysozyme</fullName>
        <ecNumber evidence="2">3.2.1.17</ecNumber>
    </recommendedName>
</protein>
<organism evidence="9 10">
    <name type="scientific">Pyrocoelia pectoralis</name>
    <dbReference type="NCBI Taxonomy" id="417401"/>
    <lineage>
        <taxon>Eukaryota</taxon>
        <taxon>Metazoa</taxon>
        <taxon>Ecdysozoa</taxon>
        <taxon>Arthropoda</taxon>
        <taxon>Hexapoda</taxon>
        <taxon>Insecta</taxon>
        <taxon>Pterygota</taxon>
        <taxon>Neoptera</taxon>
        <taxon>Endopterygota</taxon>
        <taxon>Coleoptera</taxon>
        <taxon>Polyphaga</taxon>
        <taxon>Elateriformia</taxon>
        <taxon>Elateroidea</taxon>
        <taxon>Lampyridae</taxon>
        <taxon>Lampyrinae</taxon>
        <taxon>Pyrocoelia</taxon>
    </lineage>
</organism>
<dbReference type="GO" id="GO:0003796">
    <property type="term" value="F:lysozyme activity"/>
    <property type="evidence" value="ECO:0007669"/>
    <property type="project" value="UniProtKB-EC"/>
</dbReference>
<evidence type="ECO:0000313" key="9">
    <source>
        <dbReference type="EMBL" id="KAK5645895.1"/>
    </source>
</evidence>
<dbReference type="PROSITE" id="PS51909">
    <property type="entry name" value="LYSOZYME_I"/>
    <property type="match status" value="1"/>
</dbReference>
<dbReference type="PANTHER" id="PTHR11195">
    <property type="entry name" value="DESTABILASE-RELATED"/>
    <property type="match status" value="1"/>
</dbReference>
<name>A0AAN7VC69_9COLE</name>
<evidence type="ECO:0000256" key="6">
    <source>
        <dbReference type="ARBA" id="ARBA00023295"/>
    </source>
</evidence>
<comment type="catalytic activity">
    <reaction evidence="1">
        <text>Hydrolysis of (1-&gt;4)-beta-linkages between N-acetylmuramic acid and N-acetyl-D-glucosamine residues in a peptidoglycan and between N-acetyl-D-glucosamine residues in chitodextrins.</text>
        <dbReference type="EC" id="3.2.1.17"/>
    </reaction>
</comment>
<dbReference type="InterPro" id="IPR018247">
    <property type="entry name" value="EF_Hand_1_Ca_BS"/>
</dbReference>
<keyword evidence="7" id="KW-1015">Disulfide bond</keyword>
<keyword evidence="5" id="KW-0378">Hydrolase</keyword>
<evidence type="ECO:0000256" key="4">
    <source>
        <dbReference type="ARBA" id="ARBA00022638"/>
    </source>
</evidence>
<sequence length="151" mass="17429">MFSLFNLCFILSFCFLTSTKSDFVDLPVSQLCLGCICGIISDCNTRIQCEGDACGPFRFNLEYWIEAGNLTINNYSPTSYDSFLRCSKEFICSVHTVQEYMKKHKKDCNGDGKINCEDFVAIHLFGPDKCTGNWSEVYKHRFDLCKRRRFN</sequence>
<evidence type="ECO:0000313" key="10">
    <source>
        <dbReference type="Proteomes" id="UP001329430"/>
    </source>
</evidence>
<accession>A0AAN7VC69</accession>
<comment type="caution">
    <text evidence="9">The sequence shown here is derived from an EMBL/GenBank/DDBJ whole genome shotgun (WGS) entry which is preliminary data.</text>
</comment>
<evidence type="ECO:0000256" key="3">
    <source>
        <dbReference type="ARBA" id="ARBA00022529"/>
    </source>
</evidence>
<evidence type="ECO:0000256" key="1">
    <source>
        <dbReference type="ARBA" id="ARBA00000632"/>
    </source>
</evidence>
<keyword evidence="10" id="KW-1185">Reference proteome</keyword>
<dbReference type="Gene3D" id="1.10.530.10">
    <property type="match status" value="1"/>
</dbReference>
<dbReference type="Proteomes" id="UP001329430">
    <property type="component" value="Chromosome 3"/>
</dbReference>
<dbReference type="PROSITE" id="PS00018">
    <property type="entry name" value="EF_HAND_1"/>
    <property type="match status" value="1"/>
</dbReference>
<dbReference type="GO" id="GO:0042742">
    <property type="term" value="P:defense response to bacterium"/>
    <property type="evidence" value="ECO:0007669"/>
    <property type="project" value="UniProtKB-KW"/>
</dbReference>
<feature type="chain" id="PRO_5042824117" description="lysozyme" evidence="8">
    <location>
        <begin position="22"/>
        <end position="151"/>
    </location>
</feature>
<feature type="disulfide bond" evidence="7">
    <location>
        <begin position="32"/>
        <end position="116"/>
    </location>
</feature>
<dbReference type="CDD" id="cd16890">
    <property type="entry name" value="lyz_i"/>
    <property type="match status" value="1"/>
</dbReference>
<evidence type="ECO:0000256" key="2">
    <source>
        <dbReference type="ARBA" id="ARBA00012732"/>
    </source>
</evidence>
<keyword evidence="4" id="KW-0081">Bacteriolytic enzyme</keyword>
<evidence type="ECO:0000256" key="5">
    <source>
        <dbReference type="ARBA" id="ARBA00022801"/>
    </source>
</evidence>
<dbReference type="Pfam" id="PF05497">
    <property type="entry name" value="Destabilase"/>
    <property type="match status" value="1"/>
</dbReference>
<gene>
    <name evidence="9" type="ORF">RI129_004359</name>
</gene>
<feature type="disulfide bond" evidence="7">
    <location>
        <begin position="49"/>
        <end position="54"/>
    </location>
</feature>
<keyword evidence="6" id="KW-0326">Glycosidase</keyword>
<feature type="disulfide bond" evidence="7">
    <location>
        <begin position="37"/>
        <end position="43"/>
    </location>
</feature>
<dbReference type="PANTHER" id="PTHR11195:SF22">
    <property type="entry name" value="LYSOZYME"/>
    <property type="match status" value="1"/>
</dbReference>
<dbReference type="EC" id="3.2.1.17" evidence="2"/>